<sequence length="186" mass="19539">MSFGVLSVEFTAVFESAGIAQKLFTELSDPDTKIIQGSILSQSGLLYRPEDVAIVDTVGNFGGGVQPFVASGAQIEGTIDGQCTATSVDEETGTILAHSCFINICPEFDTCVNIYSGSPFVYTPSFNQNELPPSYPGTIIGGTGFLSGIQGSVEVITVAGRDASPNSSTGAIAQRIFLDFNFWGQD</sequence>
<name>A0A1E7FJS2_9STRA</name>
<organism evidence="1 2">
    <name type="scientific">Fragilariopsis cylindrus CCMP1102</name>
    <dbReference type="NCBI Taxonomy" id="635003"/>
    <lineage>
        <taxon>Eukaryota</taxon>
        <taxon>Sar</taxon>
        <taxon>Stramenopiles</taxon>
        <taxon>Ochrophyta</taxon>
        <taxon>Bacillariophyta</taxon>
        <taxon>Bacillariophyceae</taxon>
        <taxon>Bacillariophycidae</taxon>
        <taxon>Bacillariales</taxon>
        <taxon>Bacillariaceae</taxon>
        <taxon>Fragilariopsis</taxon>
    </lineage>
</organism>
<protein>
    <submittedName>
        <fullName evidence="1">Uncharacterized protein</fullName>
    </submittedName>
</protein>
<keyword evidence="2" id="KW-1185">Reference proteome</keyword>
<reference evidence="1 2" key="1">
    <citation type="submission" date="2016-09" db="EMBL/GenBank/DDBJ databases">
        <title>Extensive genetic diversity and differential bi-allelic expression allows diatom success in the polar Southern Ocean.</title>
        <authorList>
            <consortium name="DOE Joint Genome Institute"/>
            <person name="Mock T."/>
            <person name="Otillar R.P."/>
            <person name="Strauss J."/>
            <person name="Dupont C."/>
            <person name="Frickenhaus S."/>
            <person name="Maumus F."/>
            <person name="Mcmullan M."/>
            <person name="Sanges R."/>
            <person name="Schmutz J."/>
            <person name="Toseland A."/>
            <person name="Valas R."/>
            <person name="Veluchamy A."/>
            <person name="Ward B.J."/>
            <person name="Allen A."/>
            <person name="Barry K."/>
            <person name="Falciatore A."/>
            <person name="Ferrante M."/>
            <person name="Fortunato A.E."/>
            <person name="Gloeckner G."/>
            <person name="Gruber A."/>
            <person name="Hipkin R."/>
            <person name="Janech M."/>
            <person name="Kroth P."/>
            <person name="Leese F."/>
            <person name="Lindquist E."/>
            <person name="Lyon B.R."/>
            <person name="Martin J."/>
            <person name="Mayer C."/>
            <person name="Parker M."/>
            <person name="Quesneville H."/>
            <person name="Raymond J."/>
            <person name="Uhlig C."/>
            <person name="Valentin K.U."/>
            <person name="Worden A.Z."/>
            <person name="Armbrust E.V."/>
            <person name="Bowler C."/>
            <person name="Green B."/>
            <person name="Moulton V."/>
            <person name="Van Oosterhout C."/>
            <person name="Grigoriev I."/>
        </authorList>
    </citation>
    <scope>NUCLEOTIDE SEQUENCE [LARGE SCALE GENOMIC DNA]</scope>
    <source>
        <strain evidence="1 2">CCMP1102</strain>
    </source>
</reference>
<evidence type="ECO:0000313" key="2">
    <source>
        <dbReference type="Proteomes" id="UP000095751"/>
    </source>
</evidence>
<dbReference type="Proteomes" id="UP000095751">
    <property type="component" value="Unassembled WGS sequence"/>
</dbReference>
<dbReference type="KEGG" id="fcy:FRACYDRAFT_260384"/>
<accession>A0A1E7FJS2</accession>
<evidence type="ECO:0000313" key="1">
    <source>
        <dbReference type="EMBL" id="OEU18422.1"/>
    </source>
</evidence>
<dbReference type="AlphaFoldDB" id="A0A1E7FJS2"/>
<dbReference type="EMBL" id="KV784356">
    <property type="protein sequence ID" value="OEU18422.1"/>
    <property type="molecule type" value="Genomic_DNA"/>
</dbReference>
<dbReference type="InParanoid" id="A0A1E7FJS2"/>
<gene>
    <name evidence="1" type="ORF">FRACYDRAFT_260384</name>
</gene>
<proteinExistence type="predicted"/>